<feature type="repeat" description="ANK" evidence="10">
    <location>
        <begin position="172"/>
        <end position="204"/>
    </location>
</feature>
<dbReference type="SMART" id="SM00248">
    <property type="entry name" value="ANK"/>
    <property type="match status" value="5"/>
</dbReference>
<dbReference type="Gene3D" id="1.25.40.20">
    <property type="entry name" value="Ankyrin repeat-containing domain"/>
    <property type="match status" value="1"/>
</dbReference>
<keyword evidence="11" id="KW-0472">Membrane</keyword>
<keyword evidence="11" id="KW-0812">Transmembrane</keyword>
<dbReference type="Pfam" id="PF12796">
    <property type="entry name" value="Ank_2"/>
    <property type="match status" value="2"/>
</dbReference>
<evidence type="ECO:0000256" key="2">
    <source>
        <dbReference type="ARBA" id="ARBA00022448"/>
    </source>
</evidence>
<dbReference type="SUPFAM" id="SSF48403">
    <property type="entry name" value="Ankyrin repeat"/>
    <property type="match status" value="1"/>
</dbReference>
<dbReference type="InterPro" id="IPR036770">
    <property type="entry name" value="Ankyrin_rpt-contain_sf"/>
</dbReference>
<proteinExistence type="predicted"/>
<gene>
    <name evidence="12" type="ORF">MCOR_7104</name>
</gene>
<keyword evidence="11" id="KW-1133">Transmembrane helix</keyword>
<feature type="transmembrane region" description="Helical" evidence="11">
    <location>
        <begin position="393"/>
        <end position="412"/>
    </location>
</feature>
<dbReference type="GO" id="GO:0098703">
    <property type="term" value="P:calcium ion import across plasma membrane"/>
    <property type="evidence" value="ECO:0007669"/>
    <property type="project" value="TreeGrafter"/>
</dbReference>
<evidence type="ECO:0000256" key="9">
    <source>
        <dbReference type="ARBA" id="ARBA00023303"/>
    </source>
</evidence>
<keyword evidence="10" id="KW-0040">ANK repeat</keyword>
<dbReference type="InterPro" id="IPR024862">
    <property type="entry name" value="TRPV"/>
</dbReference>
<keyword evidence="3" id="KW-1003">Cell membrane</keyword>
<comment type="subcellular location">
    <subcellularLocation>
        <location evidence="1">Cell membrane</location>
        <topology evidence="1">Multi-pass membrane protein</topology>
    </subcellularLocation>
</comment>
<dbReference type="GO" id="GO:0005262">
    <property type="term" value="F:calcium channel activity"/>
    <property type="evidence" value="ECO:0007669"/>
    <property type="project" value="UniProtKB-KW"/>
</dbReference>
<keyword evidence="2" id="KW-0813">Transport</keyword>
<dbReference type="PANTHER" id="PTHR10582:SF2">
    <property type="entry name" value="INACTIVE"/>
    <property type="match status" value="1"/>
</dbReference>
<feature type="transmembrane region" description="Helical" evidence="11">
    <location>
        <begin position="471"/>
        <end position="492"/>
    </location>
</feature>
<dbReference type="AlphaFoldDB" id="A0A6J8AEY6"/>
<evidence type="ECO:0000256" key="8">
    <source>
        <dbReference type="ARBA" id="ARBA00023065"/>
    </source>
</evidence>
<organism evidence="12 13">
    <name type="scientific">Mytilus coruscus</name>
    <name type="common">Sea mussel</name>
    <dbReference type="NCBI Taxonomy" id="42192"/>
    <lineage>
        <taxon>Eukaryota</taxon>
        <taxon>Metazoa</taxon>
        <taxon>Spiralia</taxon>
        <taxon>Lophotrochozoa</taxon>
        <taxon>Mollusca</taxon>
        <taxon>Bivalvia</taxon>
        <taxon>Autobranchia</taxon>
        <taxon>Pteriomorphia</taxon>
        <taxon>Mytilida</taxon>
        <taxon>Mytiloidea</taxon>
        <taxon>Mytilidae</taxon>
        <taxon>Mytilinae</taxon>
        <taxon>Mytilus</taxon>
    </lineage>
</organism>
<evidence type="ECO:0000256" key="3">
    <source>
        <dbReference type="ARBA" id="ARBA00022475"/>
    </source>
</evidence>
<evidence type="ECO:0000313" key="12">
    <source>
        <dbReference type="EMBL" id="CAC5367033.1"/>
    </source>
</evidence>
<reference evidence="12 13" key="1">
    <citation type="submission" date="2020-06" db="EMBL/GenBank/DDBJ databases">
        <authorList>
            <person name="Li R."/>
            <person name="Bekaert M."/>
        </authorList>
    </citation>
    <scope>NUCLEOTIDE SEQUENCE [LARGE SCALE GENOMIC DNA]</scope>
    <source>
        <strain evidence="13">wild</strain>
    </source>
</reference>
<keyword evidence="6" id="KW-0677">Repeat</keyword>
<dbReference type="OrthoDB" id="533508at2759"/>
<keyword evidence="7" id="KW-0106">Calcium</keyword>
<evidence type="ECO:0000256" key="11">
    <source>
        <dbReference type="SAM" id="Phobius"/>
    </source>
</evidence>
<dbReference type="GO" id="GO:0005886">
    <property type="term" value="C:plasma membrane"/>
    <property type="evidence" value="ECO:0007669"/>
    <property type="project" value="UniProtKB-SubCell"/>
</dbReference>
<evidence type="ECO:0000256" key="6">
    <source>
        <dbReference type="ARBA" id="ARBA00022737"/>
    </source>
</evidence>
<evidence type="ECO:0000256" key="1">
    <source>
        <dbReference type="ARBA" id="ARBA00004651"/>
    </source>
</evidence>
<evidence type="ECO:0000313" key="13">
    <source>
        <dbReference type="Proteomes" id="UP000507470"/>
    </source>
</evidence>
<dbReference type="PROSITE" id="PS50088">
    <property type="entry name" value="ANK_REPEAT"/>
    <property type="match status" value="2"/>
</dbReference>
<dbReference type="Proteomes" id="UP000507470">
    <property type="component" value="Unassembled WGS sequence"/>
</dbReference>
<name>A0A6J8AEY6_MYTCO</name>
<evidence type="ECO:0000256" key="4">
    <source>
        <dbReference type="ARBA" id="ARBA00022568"/>
    </source>
</evidence>
<feature type="repeat" description="ANK" evidence="10">
    <location>
        <begin position="229"/>
        <end position="261"/>
    </location>
</feature>
<keyword evidence="13" id="KW-1185">Reference proteome</keyword>
<evidence type="ECO:0000256" key="5">
    <source>
        <dbReference type="ARBA" id="ARBA00022673"/>
    </source>
</evidence>
<dbReference type="EMBL" id="CACVKT020001353">
    <property type="protein sequence ID" value="CAC5367033.1"/>
    <property type="molecule type" value="Genomic_DNA"/>
</dbReference>
<keyword evidence="4" id="KW-0109">Calcium transport</keyword>
<dbReference type="FunFam" id="1.25.40.20:FF:000185">
    <property type="entry name" value="OSMotic avoidance abnormal family member"/>
    <property type="match status" value="1"/>
</dbReference>
<feature type="transmembrane region" description="Helical" evidence="11">
    <location>
        <begin position="432"/>
        <end position="451"/>
    </location>
</feature>
<sequence length="556" mass="63426">MGNLCFRKNNEDPDSAWRQQNKEMARNPIYKFVNFSGGGRLIDAYKNGGVFAVEKIIKTEIVDHLYNNGQGKMLTTLDHIKWQRRCTAKRQGSTILETKSDADLQAEYQEDEFNKLYNHEVCWDMDNRGGVGETPFHLLYLVSTPIHLEVAKILMKHFPKMALDRYEGEEYYGESALHIAIIFGSVEAVKVLIENGANINERASGRFFLPEDQKKGRTKDTDYEGYAYYGEYPLSFATCTGNQEIYDYLINNGADPNLQDSFGNTCLHMAVIHDQVEMYKYLVKHHKKPAKTDIRNKANLTPLTLASKLGRQKIFKEMLELNSLELWRYSNITCSVYPLHSIDSIGPTGDSNFNSALMIIINGETDEHLEMLEGGVMRQLLDEKWKTFARKRFFIRLVLAFLHLALISTSVYTRPPEDDLLAVHSSSDIIRFVAEILTVIGCIVTLVVDCFEIGAQGFWSFVNNCRHAPALSLYLLSCVLLLACIPFRFLRLRYVEDILLIVATPTAWSFLLFFARGYPGTGAMVVMMYLMLRTDFLKFSVIFAIFIAQFSSEVSS</sequence>
<accession>A0A6J8AEY6</accession>
<keyword evidence="9" id="KW-0407">Ion channel</keyword>
<dbReference type="InterPro" id="IPR002110">
    <property type="entry name" value="Ankyrin_rpt"/>
</dbReference>
<dbReference type="PROSITE" id="PS50297">
    <property type="entry name" value="ANK_REP_REGION"/>
    <property type="match status" value="2"/>
</dbReference>
<dbReference type="PANTHER" id="PTHR10582">
    <property type="entry name" value="TRANSIENT RECEPTOR POTENTIAL ION CHANNEL PROTEIN"/>
    <property type="match status" value="1"/>
</dbReference>
<keyword evidence="5" id="KW-0107">Calcium channel</keyword>
<evidence type="ECO:0000256" key="7">
    <source>
        <dbReference type="ARBA" id="ARBA00022837"/>
    </source>
</evidence>
<evidence type="ECO:0000256" key="10">
    <source>
        <dbReference type="PROSITE-ProRule" id="PRU00023"/>
    </source>
</evidence>
<keyword evidence="8" id="KW-0406">Ion transport</keyword>
<protein>
    <submittedName>
        <fullName evidence="12">TRPV6</fullName>
    </submittedName>
</protein>